<sequence length="190" mass="21637">MVLTLASRTLSFRLIMFKHHVNYAFPHTQDIPTTECKDSKTRFLRWVLLLQEFDFVVKDKRGCENQVADHLSRLKAEKKGEVELDIDDSFPDEQVLASTLDIIHWFADFSNYLSSDLMPKGLTFQQRKKFLHDVQACHSSPVGDTMEVLALPTKCSKADAIGIQFIKMHSIWLKGVICVKGKGPLPVVMS</sequence>
<dbReference type="Proteomes" id="UP001234989">
    <property type="component" value="Chromosome 10"/>
</dbReference>
<protein>
    <recommendedName>
        <fullName evidence="3">Reverse transcriptase RNase H-like domain-containing protein</fullName>
    </recommendedName>
</protein>
<organism evidence="1 2">
    <name type="scientific">Solanum verrucosum</name>
    <dbReference type="NCBI Taxonomy" id="315347"/>
    <lineage>
        <taxon>Eukaryota</taxon>
        <taxon>Viridiplantae</taxon>
        <taxon>Streptophyta</taxon>
        <taxon>Embryophyta</taxon>
        <taxon>Tracheophyta</taxon>
        <taxon>Spermatophyta</taxon>
        <taxon>Magnoliopsida</taxon>
        <taxon>eudicotyledons</taxon>
        <taxon>Gunneridae</taxon>
        <taxon>Pentapetalae</taxon>
        <taxon>asterids</taxon>
        <taxon>lamiids</taxon>
        <taxon>Solanales</taxon>
        <taxon>Solanaceae</taxon>
        <taxon>Solanoideae</taxon>
        <taxon>Solaneae</taxon>
        <taxon>Solanum</taxon>
    </lineage>
</organism>
<dbReference type="EMBL" id="CP133621">
    <property type="protein sequence ID" value="WMV51243.1"/>
    <property type="molecule type" value="Genomic_DNA"/>
</dbReference>
<reference evidence="1" key="1">
    <citation type="submission" date="2023-08" db="EMBL/GenBank/DDBJ databases">
        <title>A de novo genome assembly of Solanum verrucosum Schlechtendal, a Mexican diploid species geographically isolated from the other diploid A-genome species in potato relatives.</title>
        <authorList>
            <person name="Hosaka K."/>
        </authorList>
    </citation>
    <scope>NUCLEOTIDE SEQUENCE</scope>
    <source>
        <tissue evidence="1">Young leaves</tissue>
    </source>
</reference>
<evidence type="ECO:0000313" key="2">
    <source>
        <dbReference type="Proteomes" id="UP001234989"/>
    </source>
</evidence>
<evidence type="ECO:0000313" key="1">
    <source>
        <dbReference type="EMBL" id="WMV51243.1"/>
    </source>
</evidence>
<name>A0AAF0ZVF7_SOLVR</name>
<dbReference type="PANTHER" id="PTHR34072:SF57">
    <property type="entry name" value="RNA-DIRECTED DNA POLYMERASE"/>
    <property type="match status" value="1"/>
</dbReference>
<keyword evidence="2" id="KW-1185">Reference proteome</keyword>
<accession>A0AAF0ZVF7</accession>
<dbReference type="PANTHER" id="PTHR34072">
    <property type="entry name" value="ENZYMATIC POLYPROTEIN-RELATED"/>
    <property type="match status" value="1"/>
</dbReference>
<gene>
    <name evidence="1" type="ORF">MTR67_044628</name>
</gene>
<evidence type="ECO:0008006" key="3">
    <source>
        <dbReference type="Google" id="ProtNLM"/>
    </source>
</evidence>
<proteinExistence type="predicted"/>
<dbReference type="AlphaFoldDB" id="A0AAF0ZVF7"/>